<proteinExistence type="predicted"/>
<organism evidence="1 2">
    <name type="scientific">Brevundimonas phage vB_BpoS-Kabachok</name>
    <dbReference type="NCBI Taxonomy" id="2948600"/>
    <lineage>
        <taxon>Viruses</taxon>
        <taxon>Duplodnaviria</taxon>
        <taxon>Heunggongvirae</taxon>
        <taxon>Uroviricota</taxon>
        <taxon>Caudoviricetes</taxon>
        <taxon>Jeanschmidtviridae</taxon>
        <taxon>Marchewkavirus</taxon>
        <taxon>Marchewkavirus kabachok</taxon>
    </lineage>
</organism>
<dbReference type="Proteomes" id="UP001056685">
    <property type="component" value="Segment"/>
</dbReference>
<keyword evidence="2" id="KW-1185">Reference proteome</keyword>
<protein>
    <submittedName>
        <fullName evidence="1">Uncharacterized protein</fullName>
    </submittedName>
</protein>
<accession>A0A9E7MQC1</accession>
<sequence>MTLEDLIGEADAIADRLDALLHDLGALRQQTPSGERAPVRALSNRVQRALAHLDAGLDRVAPP</sequence>
<reference evidence="1" key="1">
    <citation type="submission" date="2022-05" db="EMBL/GenBank/DDBJ databases">
        <authorList>
            <person name="Friedrich I."/>
            <person name="Poehlein A."/>
            <person name="Schneider D."/>
            <person name="Hertel R."/>
            <person name="Daniel R."/>
        </authorList>
    </citation>
    <scope>NUCLEOTIDE SEQUENCE</scope>
</reference>
<evidence type="ECO:0000313" key="1">
    <source>
        <dbReference type="EMBL" id="USN14134.1"/>
    </source>
</evidence>
<dbReference type="EMBL" id="ON529852">
    <property type="protein sequence ID" value="USN14134.1"/>
    <property type="molecule type" value="Genomic_DNA"/>
</dbReference>
<gene>
    <name evidence="1" type="ORF">KABACHOK_02980</name>
</gene>
<evidence type="ECO:0000313" key="2">
    <source>
        <dbReference type="Proteomes" id="UP001056685"/>
    </source>
</evidence>
<name>A0A9E7MQC1_9CAUD</name>